<accession>A0A0J9VSQ5</accession>
<protein>
    <recommendedName>
        <fullName evidence="4">JmjC domain-containing protein</fullName>
    </recommendedName>
</protein>
<feature type="region of interest" description="Disordered" evidence="1">
    <location>
        <begin position="370"/>
        <end position="407"/>
    </location>
</feature>
<dbReference type="VEuPathDB" id="FungiDB:FOXG_12522"/>
<name>A0A0J9VSQ5_FUSO4</name>
<feature type="compositionally biased region" description="Basic residues" evidence="1">
    <location>
        <begin position="370"/>
        <end position="388"/>
    </location>
</feature>
<dbReference type="OrthoDB" id="4161428at2759"/>
<dbReference type="Proteomes" id="UP000009097">
    <property type="component" value="Unassembled WGS sequence"/>
</dbReference>
<organism evidence="2 3">
    <name type="scientific">Fusarium oxysporum f. sp. lycopersici (strain 4287 / CBS 123668 / FGSC 9935 / NRRL 34936)</name>
    <name type="common">Fusarium vascular wilt of tomato</name>
    <dbReference type="NCBI Taxonomy" id="426428"/>
    <lineage>
        <taxon>Eukaryota</taxon>
        <taxon>Fungi</taxon>
        <taxon>Dikarya</taxon>
        <taxon>Ascomycota</taxon>
        <taxon>Pezizomycotina</taxon>
        <taxon>Sordariomycetes</taxon>
        <taxon>Hypocreomycetidae</taxon>
        <taxon>Hypocreales</taxon>
        <taxon>Nectriaceae</taxon>
        <taxon>Fusarium</taxon>
        <taxon>Fusarium oxysporum species complex</taxon>
    </lineage>
</organism>
<evidence type="ECO:0000256" key="1">
    <source>
        <dbReference type="SAM" id="MobiDB-lite"/>
    </source>
</evidence>
<evidence type="ECO:0000313" key="3">
    <source>
        <dbReference type="Proteomes" id="UP000009097"/>
    </source>
</evidence>
<dbReference type="KEGG" id="fox:FOXG_12522"/>
<evidence type="ECO:0000313" key="2">
    <source>
        <dbReference type="EMBL" id="KNB13888.1"/>
    </source>
</evidence>
<proteinExistence type="predicted"/>
<reference evidence="2" key="1">
    <citation type="submission" date="2007-04" db="EMBL/GenBank/DDBJ databases">
        <authorList>
            <consortium name="The Broad Institute Genome Sequencing Platform"/>
            <person name="Birren B."/>
            <person name="Lander E."/>
            <person name="Galagan J."/>
            <person name="Nusbaum C."/>
            <person name="Devon K."/>
            <person name="Ma L.-J."/>
            <person name="Jaffe D."/>
            <person name="Butler J."/>
            <person name="Alvarez P."/>
            <person name="Gnerre S."/>
            <person name="Grabherr M."/>
            <person name="Kleber M."/>
            <person name="Mauceli E."/>
            <person name="Brockman W."/>
            <person name="MacCallum I.A."/>
            <person name="Young S."/>
            <person name="LaButti K."/>
            <person name="DeCaprio D."/>
            <person name="Crawford M."/>
            <person name="Koehrsen M."/>
            <person name="Engels R."/>
            <person name="Montgomery P."/>
            <person name="Pearson M."/>
            <person name="Howarth C."/>
            <person name="Larson L."/>
            <person name="White J."/>
            <person name="O'Leary S."/>
            <person name="Kodira C."/>
            <person name="Zeng Q."/>
            <person name="Yandava C."/>
            <person name="Alvarado L."/>
            <person name="Kistler C."/>
            <person name="Shim W.-B."/>
            <person name="Kang S."/>
            <person name="Woloshuk C."/>
        </authorList>
    </citation>
    <scope>NUCLEOTIDE SEQUENCE</scope>
    <source>
        <strain evidence="2">4287</strain>
    </source>
</reference>
<reference evidence="2" key="2">
    <citation type="journal article" date="2010" name="Nature">
        <title>Comparative genomics reveals mobile pathogenicity chromosomes in Fusarium.</title>
        <authorList>
            <person name="Ma L.J."/>
            <person name="van der Does H.C."/>
            <person name="Borkovich K.A."/>
            <person name="Coleman J.J."/>
            <person name="Daboussi M.J."/>
            <person name="Di Pietro A."/>
            <person name="Dufresne M."/>
            <person name="Freitag M."/>
            <person name="Grabherr M."/>
            <person name="Henrissat B."/>
            <person name="Houterman P.M."/>
            <person name="Kang S."/>
            <person name="Shim W.B."/>
            <person name="Woloshuk C."/>
            <person name="Xie X."/>
            <person name="Xu J.R."/>
            <person name="Antoniw J."/>
            <person name="Baker S.E."/>
            <person name="Bluhm B.H."/>
            <person name="Breakspear A."/>
            <person name="Brown D.W."/>
            <person name="Butchko R.A."/>
            <person name="Chapman S."/>
            <person name="Coulson R."/>
            <person name="Coutinho P.M."/>
            <person name="Danchin E.G."/>
            <person name="Diener A."/>
            <person name="Gale L.R."/>
            <person name="Gardiner D.M."/>
            <person name="Goff S."/>
            <person name="Hammond-Kosack K.E."/>
            <person name="Hilburn K."/>
            <person name="Hua-Van A."/>
            <person name="Jonkers W."/>
            <person name="Kazan K."/>
            <person name="Kodira C.D."/>
            <person name="Koehrsen M."/>
            <person name="Kumar L."/>
            <person name="Lee Y.H."/>
            <person name="Li L."/>
            <person name="Manners J.M."/>
            <person name="Miranda-Saavedra D."/>
            <person name="Mukherjee M."/>
            <person name="Park G."/>
            <person name="Park J."/>
            <person name="Park S.Y."/>
            <person name="Proctor R.H."/>
            <person name="Regev A."/>
            <person name="Ruiz-Roldan M.C."/>
            <person name="Sain D."/>
            <person name="Sakthikumar S."/>
            <person name="Sykes S."/>
            <person name="Schwartz D.C."/>
            <person name="Turgeon B.G."/>
            <person name="Wapinski I."/>
            <person name="Yoder O."/>
            <person name="Young S."/>
            <person name="Zeng Q."/>
            <person name="Zhou S."/>
            <person name="Galagan J."/>
            <person name="Cuomo C.A."/>
            <person name="Kistler H.C."/>
            <person name="Rep M."/>
        </authorList>
    </citation>
    <scope>NUCLEOTIDE SEQUENCE [LARGE SCALE GENOMIC DNA]</scope>
    <source>
        <strain evidence="2">4287</strain>
    </source>
</reference>
<dbReference type="EMBL" id="DS231713">
    <property type="protein sequence ID" value="KNB13888.1"/>
    <property type="molecule type" value="Genomic_DNA"/>
</dbReference>
<dbReference type="AlphaFoldDB" id="A0A0J9VSQ5"/>
<dbReference type="RefSeq" id="XP_018251933.1">
    <property type="nucleotide sequence ID" value="XM_018392327.1"/>
</dbReference>
<dbReference type="GeneID" id="28953852"/>
<gene>
    <name evidence="2" type="ORF">FOXG_12522</name>
</gene>
<evidence type="ECO:0008006" key="4">
    <source>
        <dbReference type="Google" id="ProtNLM"/>
    </source>
</evidence>
<sequence length="407" mass="46328">MDAYVEWVKKVLEEEIEKVETKISTLDPATREFKDSTESLAYLRSVQPGKPITKDQYMRKEYGESLDEFIFCSLDEAIEILTNGPCLLPMVIPAPPITEEDYYHFILERAELEKQIAQLPSVDVYDSGKKSPERIPEKWSGQEAMLRFYSDDMPSINMLNIRIEIKTGNSRWMAKIPGYDIIPRVVEQAEREGVDLTGFKESMEVTLAASQGADTMAHVDHEGVATSIDMWMGLKIWMLSYDFSGKKLKDFAGNRRCPPLIALLLGERYKLYQPPSTVHAVHTCETSIAVCDMYLDSRTTPSTLEHILLETSNDAITNDDHHKDLVPVLDRILAFWMTDSKMKNTERCPDDKHLSGAKKNLMIIKQHIKGRIPKPRRRGNVTKGKKFTSRAQKDGSRRPGAANNKQT</sequence>